<gene>
    <name evidence="2" type="ORF">FPOA_05641</name>
</gene>
<dbReference type="GO" id="GO:0005507">
    <property type="term" value="F:copper ion binding"/>
    <property type="evidence" value="ECO:0007669"/>
    <property type="project" value="InterPro"/>
</dbReference>
<accession>A0A1B8AXK1</accession>
<dbReference type="InterPro" id="IPR001083">
    <property type="entry name" value="Cu_fist_DNA-bd_dom"/>
</dbReference>
<evidence type="ECO:0000313" key="3">
    <source>
        <dbReference type="Proteomes" id="UP000091967"/>
    </source>
</evidence>
<evidence type="ECO:0000259" key="1">
    <source>
        <dbReference type="SMART" id="SM01090"/>
    </source>
</evidence>
<keyword evidence="3" id="KW-1185">Reference proteome</keyword>
<dbReference type="AlphaFoldDB" id="A0A1B8AXK1"/>
<feature type="domain" description="Copper-fist" evidence="1">
    <location>
        <begin position="11"/>
        <end position="51"/>
    </location>
</feature>
<sequence length="138" mass="15666">MSNQGEWTDRMYNQHKVCCEQCYDNHRRRSDCKPTHEGTLIVLAHGSGRPKGSKKGTATVPALVLQDNTFLPEMRLEFEGNKPTNKMLRDQRIDLCTKEVAQQQQHGAQWQALQGQSLVMQYVNGLPILSGLFHVNVC</sequence>
<organism evidence="2 3">
    <name type="scientific">Fusarium poae</name>
    <dbReference type="NCBI Taxonomy" id="36050"/>
    <lineage>
        <taxon>Eukaryota</taxon>
        <taxon>Fungi</taxon>
        <taxon>Dikarya</taxon>
        <taxon>Ascomycota</taxon>
        <taxon>Pezizomycotina</taxon>
        <taxon>Sordariomycetes</taxon>
        <taxon>Hypocreomycetidae</taxon>
        <taxon>Hypocreales</taxon>
        <taxon>Nectriaceae</taxon>
        <taxon>Fusarium</taxon>
    </lineage>
</organism>
<dbReference type="GO" id="GO:0003677">
    <property type="term" value="F:DNA binding"/>
    <property type="evidence" value="ECO:0007669"/>
    <property type="project" value="InterPro"/>
</dbReference>
<protein>
    <recommendedName>
        <fullName evidence="1">Copper-fist domain-containing protein</fullName>
    </recommendedName>
</protein>
<proteinExistence type="predicted"/>
<dbReference type="GO" id="GO:0003700">
    <property type="term" value="F:DNA-binding transcription factor activity"/>
    <property type="evidence" value="ECO:0007669"/>
    <property type="project" value="InterPro"/>
</dbReference>
<dbReference type="Proteomes" id="UP000091967">
    <property type="component" value="Unassembled WGS sequence"/>
</dbReference>
<reference evidence="2 3" key="1">
    <citation type="submission" date="2016-06" db="EMBL/GenBank/DDBJ databases">
        <title>Living apart together: crosstalk between the core and supernumerary genomes in a fungal plant pathogen.</title>
        <authorList>
            <person name="Vanheule A."/>
            <person name="Audenaert K."/>
            <person name="Warris S."/>
            <person name="Van De Geest H."/>
            <person name="Schijlen E."/>
            <person name="Hofte M."/>
            <person name="De Saeger S."/>
            <person name="Haesaert G."/>
            <person name="Waalwijk C."/>
            <person name="Van Der Lee T."/>
        </authorList>
    </citation>
    <scope>NUCLEOTIDE SEQUENCE [LARGE SCALE GENOMIC DNA]</scope>
    <source>
        <strain evidence="2 3">2516</strain>
    </source>
</reference>
<dbReference type="SMART" id="SM01090">
    <property type="entry name" value="Copper-fist"/>
    <property type="match status" value="1"/>
</dbReference>
<comment type="caution">
    <text evidence="2">The sequence shown here is derived from an EMBL/GenBank/DDBJ whole genome shotgun (WGS) entry which is preliminary data.</text>
</comment>
<name>A0A1B8AXK1_FUSPO</name>
<evidence type="ECO:0000313" key="2">
    <source>
        <dbReference type="EMBL" id="OBS25106.1"/>
    </source>
</evidence>
<dbReference type="EMBL" id="LYXU01000002">
    <property type="protein sequence ID" value="OBS25106.1"/>
    <property type="molecule type" value="Genomic_DNA"/>
</dbReference>